<feature type="compositionally biased region" description="Basic residues" evidence="1">
    <location>
        <begin position="7"/>
        <end position="16"/>
    </location>
</feature>
<feature type="region of interest" description="Disordered" evidence="1">
    <location>
        <begin position="108"/>
        <end position="185"/>
    </location>
</feature>
<evidence type="ECO:0000256" key="1">
    <source>
        <dbReference type="SAM" id="MobiDB-lite"/>
    </source>
</evidence>
<feature type="compositionally biased region" description="Basic and acidic residues" evidence="1">
    <location>
        <begin position="24"/>
        <end position="53"/>
    </location>
</feature>
<feature type="compositionally biased region" description="Basic and acidic residues" evidence="1">
    <location>
        <begin position="435"/>
        <end position="446"/>
    </location>
</feature>
<accession>A0A6S6V9Z7</accession>
<dbReference type="PANTHER" id="PTHR38703:SF1">
    <property type="entry name" value="ALLERGEN"/>
    <property type="match status" value="1"/>
</dbReference>
<evidence type="ECO:0000313" key="2">
    <source>
        <dbReference type="EMBL" id="CAE7010587.1"/>
    </source>
</evidence>
<reference evidence="2" key="1">
    <citation type="submission" date="2021-02" db="EMBL/GenBank/DDBJ databases">
        <authorList>
            <person name="Syme A R."/>
            <person name="Syme A R."/>
            <person name="Moolhuijzen P."/>
        </authorList>
    </citation>
    <scope>NUCLEOTIDE SEQUENCE</scope>
    <source>
        <strain evidence="2">W1-1</strain>
    </source>
</reference>
<feature type="region of interest" description="Disordered" evidence="1">
    <location>
        <begin position="435"/>
        <end position="476"/>
    </location>
</feature>
<evidence type="ECO:0000313" key="3">
    <source>
        <dbReference type="Proteomes" id="UP000472372"/>
    </source>
</evidence>
<dbReference type="EMBL" id="HG992978">
    <property type="protein sequence ID" value="CAE7010587.1"/>
    <property type="molecule type" value="Genomic_DNA"/>
</dbReference>
<protein>
    <submittedName>
        <fullName evidence="2">Uncharacterized protein</fullName>
    </submittedName>
</protein>
<sequence length="476" mass="53849">MREKLKAVLHRRKKSTPTHSPRTSYEKSEGSSPRAERHHASLHQDRPSPEAHNRVLPTHSAYDDERSSHSPASHFTSSQDGQHRNTDLTGSIADDYRSYLSAIAPVDNSRSEQHASMSGDRHAVNGEGDGRYAEDIADRNVHQRKSSLQAHQSKPLPMIPNSSNVEHNHSHKQPIATGPISSAAHPIPPKTIAEKHAVGGDKLTQNGRLQGLDDKETRIAPPGKISSHEDISVKPRHDLETTKDYSSIDRGKDWKAKQQSMLEDVVDLKNTVDTDRDTAWAPAVTHEVIKPHEHEVIQHRLYREIHNYTYYHRLQPVLHTEVLPPRHFIPNPDGEGLIEISADELPARTGKNRWWDIVQKEPVLPQGAFEWRTEPEIIEGKPYMTAEGFERRETTIIYPPTLEDMSNYRGMVQPVHFDHKTGKRWLGELTTVEKLKQESERTESKNSMDMTEVTTSLSEISPSPTIKRKPVGLGSM</sequence>
<gene>
    <name evidence="2" type="ORF">PTTW11_02038</name>
</gene>
<dbReference type="Proteomes" id="UP000472372">
    <property type="component" value="Chromosome 2"/>
</dbReference>
<feature type="region of interest" description="Disordered" evidence="1">
    <location>
        <begin position="1"/>
        <end position="89"/>
    </location>
</feature>
<feature type="compositionally biased region" description="Polar residues" evidence="1">
    <location>
        <begin position="447"/>
        <end position="464"/>
    </location>
</feature>
<organism evidence="2 3">
    <name type="scientific">Pyrenophora teres f. teres</name>
    <dbReference type="NCBI Taxonomy" id="97479"/>
    <lineage>
        <taxon>Eukaryota</taxon>
        <taxon>Fungi</taxon>
        <taxon>Dikarya</taxon>
        <taxon>Ascomycota</taxon>
        <taxon>Pezizomycotina</taxon>
        <taxon>Dothideomycetes</taxon>
        <taxon>Pleosporomycetidae</taxon>
        <taxon>Pleosporales</taxon>
        <taxon>Pleosporineae</taxon>
        <taxon>Pleosporaceae</taxon>
        <taxon>Pyrenophora</taxon>
    </lineage>
</organism>
<dbReference type="AlphaFoldDB" id="A0A6S6V9Z7"/>
<proteinExistence type="predicted"/>
<feature type="compositionally biased region" description="Basic and acidic residues" evidence="1">
    <location>
        <begin position="109"/>
        <end position="141"/>
    </location>
</feature>
<name>A0A6S6V9Z7_9PLEO</name>
<feature type="compositionally biased region" description="Low complexity" evidence="1">
    <location>
        <begin position="69"/>
        <end position="78"/>
    </location>
</feature>
<dbReference type="PANTHER" id="PTHR38703">
    <property type="entry name" value="CHROMOSOME 8, WHOLE GENOME SHOTGUN SEQUENCE"/>
    <property type="match status" value="1"/>
</dbReference>